<sequence length="85" mass="9422">MSPVTERSLAGFLRQLAILGVMYGFMPPPSVIAELLGPPNEARVRRPPGAAHPEKVVVDRPLSEAERGLARQLRRVRVLSRLKGW</sequence>
<evidence type="ECO:0000313" key="1">
    <source>
        <dbReference type="EMBL" id="MBB4987028.1"/>
    </source>
</evidence>
<protein>
    <submittedName>
        <fullName evidence="1">Uncharacterized protein</fullName>
    </submittedName>
</protein>
<accession>A0A7W7U8W9</accession>
<dbReference type="Proteomes" id="UP000582643">
    <property type="component" value="Unassembled WGS sequence"/>
</dbReference>
<evidence type="ECO:0000313" key="2">
    <source>
        <dbReference type="Proteomes" id="UP000582643"/>
    </source>
</evidence>
<dbReference type="AlphaFoldDB" id="A0A7W7U8W9"/>
<comment type="caution">
    <text evidence="1">The sequence shown here is derived from an EMBL/GenBank/DDBJ whole genome shotgun (WGS) entry which is preliminary data.</text>
</comment>
<dbReference type="InterPro" id="IPR045701">
    <property type="entry name" value="DUF6059"/>
</dbReference>
<reference evidence="1 2" key="1">
    <citation type="submission" date="2020-08" db="EMBL/GenBank/DDBJ databases">
        <title>Genomic Encyclopedia of Type Strains, Phase III (KMG-III): the genomes of soil and plant-associated and newly described type strains.</title>
        <authorList>
            <person name="Whitman W."/>
        </authorList>
    </citation>
    <scope>NUCLEOTIDE SEQUENCE [LARGE SCALE GENOMIC DNA]</scope>
    <source>
        <strain evidence="1 2">SFB5A</strain>
    </source>
</reference>
<organism evidence="1 2">
    <name type="scientific">Streptomyces nymphaeiformis</name>
    <dbReference type="NCBI Taxonomy" id="2663842"/>
    <lineage>
        <taxon>Bacteria</taxon>
        <taxon>Bacillati</taxon>
        <taxon>Actinomycetota</taxon>
        <taxon>Actinomycetes</taxon>
        <taxon>Kitasatosporales</taxon>
        <taxon>Streptomycetaceae</taxon>
        <taxon>Streptomyces</taxon>
    </lineage>
</organism>
<dbReference type="Pfam" id="PF19534">
    <property type="entry name" value="DUF6059"/>
    <property type="match status" value="1"/>
</dbReference>
<dbReference type="RefSeq" id="WP_116157725.1">
    <property type="nucleotide sequence ID" value="NZ_JACHJY010000016.1"/>
</dbReference>
<dbReference type="EMBL" id="JACHJY010000016">
    <property type="protein sequence ID" value="MBB4987028.1"/>
    <property type="molecule type" value="Genomic_DNA"/>
</dbReference>
<gene>
    <name evidence="1" type="ORF">GGE06_008000</name>
</gene>
<keyword evidence="2" id="KW-1185">Reference proteome</keyword>
<name>A0A7W7U8W9_9ACTN</name>
<proteinExistence type="predicted"/>